<dbReference type="SUPFAM" id="SSF52317">
    <property type="entry name" value="Class I glutamine amidotransferase-like"/>
    <property type="match status" value="1"/>
</dbReference>
<accession>A0ABV6SJP3</accession>
<evidence type="ECO:0000256" key="1">
    <source>
        <dbReference type="ARBA" id="ARBA00023016"/>
    </source>
</evidence>
<evidence type="ECO:0000256" key="2">
    <source>
        <dbReference type="ARBA" id="ARBA00023239"/>
    </source>
</evidence>
<dbReference type="InterPro" id="IPR002818">
    <property type="entry name" value="DJ-1/PfpI"/>
</dbReference>
<evidence type="ECO:0000313" key="5">
    <source>
        <dbReference type="EMBL" id="MFC0709757.1"/>
    </source>
</evidence>
<proteinExistence type="inferred from homology"/>
<reference evidence="5 6" key="1">
    <citation type="submission" date="2024-09" db="EMBL/GenBank/DDBJ databases">
        <authorList>
            <person name="Sun Q."/>
            <person name="Mori K."/>
        </authorList>
    </citation>
    <scope>NUCLEOTIDE SEQUENCE [LARGE SCALE GENOMIC DNA]</scope>
    <source>
        <strain evidence="5 6">NCAIM B.01794</strain>
    </source>
</reference>
<evidence type="ECO:0000313" key="6">
    <source>
        <dbReference type="Proteomes" id="UP001589891"/>
    </source>
</evidence>
<organism evidence="5 6">
    <name type="scientific">Azorhizophilus paspali</name>
    <name type="common">Azotobacter paspali</name>
    <dbReference type="NCBI Taxonomy" id="69963"/>
    <lineage>
        <taxon>Bacteria</taxon>
        <taxon>Pseudomonadati</taxon>
        <taxon>Pseudomonadota</taxon>
        <taxon>Gammaproteobacteria</taxon>
        <taxon>Pseudomonadales</taxon>
        <taxon>Pseudomonadaceae</taxon>
        <taxon>Azorhizophilus</taxon>
    </lineage>
</organism>
<dbReference type="CDD" id="cd03141">
    <property type="entry name" value="GATase1_Hsp31_like"/>
    <property type="match status" value="1"/>
</dbReference>
<dbReference type="Gene3D" id="3.40.50.880">
    <property type="match status" value="1"/>
</dbReference>
<feature type="domain" description="DJ-1/PfpI" evidence="4">
    <location>
        <begin position="91"/>
        <end position="281"/>
    </location>
</feature>
<evidence type="ECO:0000259" key="4">
    <source>
        <dbReference type="Pfam" id="PF01965"/>
    </source>
</evidence>
<dbReference type="InterPro" id="IPR050325">
    <property type="entry name" value="Prot/Nucl_acid_deglycase"/>
</dbReference>
<keyword evidence="6" id="KW-1185">Reference proteome</keyword>
<keyword evidence="1" id="KW-0346">Stress response</keyword>
<dbReference type="PANTHER" id="PTHR48094:SF11">
    <property type="entry name" value="GLUTATHIONE-INDEPENDENT GLYOXALASE HSP31-RELATED"/>
    <property type="match status" value="1"/>
</dbReference>
<dbReference type="Pfam" id="PF01965">
    <property type="entry name" value="DJ-1_PfpI"/>
    <property type="match status" value="1"/>
</dbReference>
<keyword evidence="2" id="KW-0456">Lyase</keyword>
<dbReference type="EMBL" id="JBHLSS010000051">
    <property type="protein sequence ID" value="MFC0709757.1"/>
    <property type="molecule type" value="Genomic_DNA"/>
</dbReference>
<comment type="similarity">
    <text evidence="3">Belongs to the peptidase C56 family. HSP31-like subfamily.</text>
</comment>
<sequence length="298" mass="31311">MPQRTPAIGGMPLPTSEPIMSIALPRPCLPASWLMRIACGLALCVIAFAASAGTVTGFATQESQAMPRILFVLTSHDRKGPADVADAAPSGFYLSEVAHPHEVLREAGYAVDFVSPKGGRTHVDGLDLDDPVNAAFWNDPVLRAATENTLAPAQVDPDAYVAVFYAGGHATMWDFPDNTELAAIAAHIYERGGVVAAVCHGPAGLVNLKLSDGRYLVTGKDVSAFTNDEERAVGLYDSVPFLLADALQARGARHVSAPNFQAQVVISERLVTGQNPASAKGVAEAMLPLLTSATPARD</sequence>
<name>A0ABV6SJP3_AZOPA</name>
<comment type="caution">
    <text evidence="5">The sequence shown here is derived from an EMBL/GenBank/DDBJ whole genome shotgun (WGS) entry which is preliminary data.</text>
</comment>
<dbReference type="PANTHER" id="PTHR48094">
    <property type="entry name" value="PROTEIN/NUCLEIC ACID DEGLYCASE DJ-1-RELATED"/>
    <property type="match status" value="1"/>
</dbReference>
<dbReference type="InterPro" id="IPR029062">
    <property type="entry name" value="Class_I_gatase-like"/>
</dbReference>
<gene>
    <name evidence="5" type="ORF">ACFFGX_09190</name>
</gene>
<keyword evidence="5" id="KW-0315">Glutamine amidotransferase</keyword>
<protein>
    <submittedName>
        <fullName evidence="5">Type 1 glutamine amidotransferase domain-containing protein</fullName>
    </submittedName>
</protein>
<dbReference type="Proteomes" id="UP001589891">
    <property type="component" value="Unassembled WGS sequence"/>
</dbReference>
<evidence type="ECO:0000256" key="3">
    <source>
        <dbReference type="ARBA" id="ARBA00038493"/>
    </source>
</evidence>